<sequence>MNQISLILEKTFIRFLLVGVINTCVGLSAIFLFMNVIHWNYWTSTLLGNGVGAIVSFLLNRGITFNSKISYLEGGIRFFMVVLSSYFVAYKCSEYAAKIIFSSIYLSDFISEKELAVLLGTGLYTILNYFGQKYVVFKKE</sequence>
<accession>A0ABW6K9M6</accession>
<feature type="transmembrane region" description="Helical" evidence="6">
    <location>
        <begin position="115"/>
        <end position="131"/>
    </location>
</feature>
<protein>
    <submittedName>
        <fullName evidence="8">GtrA family protein</fullName>
    </submittedName>
</protein>
<name>A0ABW6K9M6_9BACI</name>
<evidence type="ECO:0000256" key="2">
    <source>
        <dbReference type="ARBA" id="ARBA00009399"/>
    </source>
</evidence>
<evidence type="ECO:0000313" key="8">
    <source>
        <dbReference type="EMBL" id="MFE8699422.1"/>
    </source>
</evidence>
<evidence type="ECO:0000256" key="5">
    <source>
        <dbReference type="ARBA" id="ARBA00023136"/>
    </source>
</evidence>
<dbReference type="RefSeq" id="WP_389357608.1">
    <property type="nucleotide sequence ID" value="NZ_JBIACK010000001.1"/>
</dbReference>
<feature type="domain" description="GtrA/DPMS transmembrane" evidence="7">
    <location>
        <begin position="14"/>
        <end position="137"/>
    </location>
</feature>
<organism evidence="8 9">
    <name type="scientific">Cytobacillus spartinae</name>
    <dbReference type="NCBI Taxonomy" id="3299023"/>
    <lineage>
        <taxon>Bacteria</taxon>
        <taxon>Bacillati</taxon>
        <taxon>Bacillota</taxon>
        <taxon>Bacilli</taxon>
        <taxon>Bacillales</taxon>
        <taxon>Bacillaceae</taxon>
        <taxon>Cytobacillus</taxon>
    </lineage>
</organism>
<reference evidence="8 9" key="1">
    <citation type="submission" date="2024-08" db="EMBL/GenBank/DDBJ databases">
        <title>Two novel Cytobacillus novel species.</title>
        <authorList>
            <person name="Liu G."/>
        </authorList>
    </citation>
    <scope>NUCLEOTIDE SEQUENCE [LARGE SCALE GENOMIC DNA]</scope>
    <source>
        <strain evidence="8 9">FJAT-54145</strain>
    </source>
</reference>
<feature type="transmembrane region" description="Helical" evidence="6">
    <location>
        <begin position="12"/>
        <end position="33"/>
    </location>
</feature>
<keyword evidence="3 6" id="KW-0812">Transmembrane</keyword>
<proteinExistence type="inferred from homology"/>
<feature type="transmembrane region" description="Helical" evidence="6">
    <location>
        <begin position="39"/>
        <end position="59"/>
    </location>
</feature>
<dbReference type="Pfam" id="PF04138">
    <property type="entry name" value="GtrA_DPMS_TM"/>
    <property type="match status" value="1"/>
</dbReference>
<keyword evidence="9" id="KW-1185">Reference proteome</keyword>
<evidence type="ECO:0000256" key="6">
    <source>
        <dbReference type="SAM" id="Phobius"/>
    </source>
</evidence>
<comment type="similarity">
    <text evidence="2">Belongs to the GtrA family.</text>
</comment>
<evidence type="ECO:0000256" key="3">
    <source>
        <dbReference type="ARBA" id="ARBA00022692"/>
    </source>
</evidence>
<feature type="transmembrane region" description="Helical" evidence="6">
    <location>
        <begin position="71"/>
        <end position="89"/>
    </location>
</feature>
<evidence type="ECO:0000313" key="9">
    <source>
        <dbReference type="Proteomes" id="UP001601059"/>
    </source>
</evidence>
<keyword evidence="5 6" id="KW-0472">Membrane</keyword>
<dbReference type="InterPro" id="IPR007267">
    <property type="entry name" value="GtrA_DPMS_TM"/>
</dbReference>
<dbReference type="PANTHER" id="PTHR38459">
    <property type="entry name" value="PROPHAGE BACTOPRENOL-LINKED GLUCOSE TRANSLOCASE HOMOLOG"/>
    <property type="match status" value="1"/>
</dbReference>
<comment type="subcellular location">
    <subcellularLocation>
        <location evidence="1">Membrane</location>
        <topology evidence="1">Multi-pass membrane protein</topology>
    </subcellularLocation>
</comment>
<keyword evidence="4 6" id="KW-1133">Transmembrane helix</keyword>
<dbReference type="Proteomes" id="UP001601059">
    <property type="component" value="Unassembled WGS sequence"/>
</dbReference>
<dbReference type="PANTHER" id="PTHR38459:SF1">
    <property type="entry name" value="PROPHAGE BACTOPRENOL-LINKED GLUCOSE TRANSLOCASE HOMOLOG"/>
    <property type="match status" value="1"/>
</dbReference>
<evidence type="ECO:0000259" key="7">
    <source>
        <dbReference type="Pfam" id="PF04138"/>
    </source>
</evidence>
<dbReference type="EMBL" id="JBIACK010000001">
    <property type="protein sequence ID" value="MFE8699422.1"/>
    <property type="molecule type" value="Genomic_DNA"/>
</dbReference>
<evidence type="ECO:0000256" key="4">
    <source>
        <dbReference type="ARBA" id="ARBA00022989"/>
    </source>
</evidence>
<comment type="caution">
    <text evidence="8">The sequence shown here is derived from an EMBL/GenBank/DDBJ whole genome shotgun (WGS) entry which is preliminary data.</text>
</comment>
<dbReference type="InterPro" id="IPR051401">
    <property type="entry name" value="GtrA_CellWall_Glycosyl"/>
</dbReference>
<gene>
    <name evidence="8" type="ORF">ACFYKX_02165</name>
</gene>
<evidence type="ECO:0000256" key="1">
    <source>
        <dbReference type="ARBA" id="ARBA00004141"/>
    </source>
</evidence>